<dbReference type="EC" id="3.2.2.n1" evidence="3"/>
<dbReference type="PANTHER" id="PTHR31223">
    <property type="entry name" value="LOG FAMILY PROTEIN YJL055W"/>
    <property type="match status" value="1"/>
</dbReference>
<name>A0A836MQU1_9NEIS</name>
<dbReference type="GO" id="GO:0005829">
    <property type="term" value="C:cytosol"/>
    <property type="evidence" value="ECO:0007669"/>
    <property type="project" value="TreeGrafter"/>
</dbReference>
<dbReference type="GeneID" id="75156495"/>
<protein>
    <recommendedName>
        <fullName evidence="3">Cytokinin riboside 5'-monophosphate phosphoribohydrolase</fullName>
        <ecNumber evidence="3">3.2.2.n1</ecNumber>
    </recommendedName>
</protein>
<proteinExistence type="inferred from homology"/>
<organism evidence="4 5">
    <name type="scientific">Snodgrassella communis</name>
    <dbReference type="NCBI Taxonomy" id="2946699"/>
    <lineage>
        <taxon>Bacteria</taxon>
        <taxon>Pseudomonadati</taxon>
        <taxon>Pseudomonadota</taxon>
        <taxon>Betaproteobacteria</taxon>
        <taxon>Neisseriales</taxon>
        <taxon>Neisseriaceae</taxon>
        <taxon>Snodgrassella</taxon>
    </lineage>
</organism>
<dbReference type="NCBIfam" id="TIGR00730">
    <property type="entry name" value="Rossman fold protein, TIGR00730 family"/>
    <property type="match status" value="1"/>
</dbReference>
<comment type="catalytic activity">
    <reaction evidence="1">
        <text>AMP + H2O = D-ribose 5-phosphate + adenine</text>
        <dbReference type="Rhea" id="RHEA:20129"/>
        <dbReference type="ChEBI" id="CHEBI:15377"/>
        <dbReference type="ChEBI" id="CHEBI:16708"/>
        <dbReference type="ChEBI" id="CHEBI:78346"/>
        <dbReference type="ChEBI" id="CHEBI:456215"/>
        <dbReference type="EC" id="3.2.2.4"/>
    </reaction>
</comment>
<dbReference type="Gene3D" id="3.40.50.450">
    <property type="match status" value="1"/>
</dbReference>
<dbReference type="GO" id="GO:0009691">
    <property type="term" value="P:cytokinin biosynthetic process"/>
    <property type="evidence" value="ECO:0007669"/>
    <property type="project" value="UniProtKB-UniRule"/>
</dbReference>
<keyword evidence="3" id="KW-0203">Cytokinin biosynthesis</keyword>
<dbReference type="RefSeq" id="WP_306807125.1">
    <property type="nucleotide sequence ID" value="NZ_CAJZCC010000003.1"/>
</dbReference>
<dbReference type="InterPro" id="IPR031100">
    <property type="entry name" value="LOG_fam"/>
</dbReference>
<dbReference type="EMBL" id="JFZV01000007">
    <property type="protein sequence ID" value="KDN14480.1"/>
    <property type="molecule type" value="Genomic_DNA"/>
</dbReference>
<comment type="similarity">
    <text evidence="2 3">Belongs to the LOG family.</text>
</comment>
<gene>
    <name evidence="4" type="ORF">SALWKB29_1569</name>
</gene>
<dbReference type="PANTHER" id="PTHR31223:SF70">
    <property type="entry name" value="LOG FAMILY PROTEIN YJL055W"/>
    <property type="match status" value="1"/>
</dbReference>
<keyword evidence="3" id="KW-0378">Hydrolase</keyword>
<evidence type="ECO:0000313" key="4">
    <source>
        <dbReference type="EMBL" id="KDN14480.1"/>
    </source>
</evidence>
<evidence type="ECO:0000256" key="3">
    <source>
        <dbReference type="RuleBase" id="RU363015"/>
    </source>
</evidence>
<dbReference type="GO" id="GO:0008714">
    <property type="term" value="F:AMP nucleosidase activity"/>
    <property type="evidence" value="ECO:0007669"/>
    <property type="project" value="UniProtKB-EC"/>
</dbReference>
<dbReference type="AlphaFoldDB" id="A0A836MQU1"/>
<dbReference type="Proteomes" id="UP000027170">
    <property type="component" value="Unassembled WGS sequence"/>
</dbReference>
<accession>A0A836MQU1</accession>
<evidence type="ECO:0000256" key="1">
    <source>
        <dbReference type="ARBA" id="ARBA00000274"/>
    </source>
</evidence>
<dbReference type="SUPFAM" id="SSF102405">
    <property type="entry name" value="MCP/YpsA-like"/>
    <property type="match status" value="1"/>
</dbReference>
<evidence type="ECO:0000313" key="5">
    <source>
        <dbReference type="Proteomes" id="UP000027170"/>
    </source>
</evidence>
<sequence>MSMKNIVVYCGSNLGQNKAYFDAAQQLGQEMAQQGYRLVYGGGNIGLMGTIATAVLQHGGEAIGVIPSFLKNMEGAHPGLTKLYETANMTERKNKMIELADGFIAMPGGLGTYEELFEVLSQAQLKLHPHPVGILNVAGFFDPLIQMLQNTVTAGFMPPENMDLLCCATIPAELLEQMRHWQPRDAVKWVTPQWAQQIRETQC</sequence>
<dbReference type="Pfam" id="PF03641">
    <property type="entry name" value="Lysine_decarbox"/>
    <property type="match status" value="1"/>
</dbReference>
<keyword evidence="5" id="KW-1185">Reference proteome</keyword>
<evidence type="ECO:0000256" key="2">
    <source>
        <dbReference type="ARBA" id="ARBA00006763"/>
    </source>
</evidence>
<dbReference type="InterPro" id="IPR005269">
    <property type="entry name" value="LOG"/>
</dbReference>
<comment type="caution">
    <text evidence="4">The sequence shown here is derived from an EMBL/GenBank/DDBJ whole genome shotgun (WGS) entry which is preliminary data.</text>
</comment>
<reference evidence="4 5" key="1">
    <citation type="submission" date="2014-03" db="EMBL/GenBank/DDBJ databases">
        <title>The genomes of two eusocial bee gut symbionts.</title>
        <authorList>
            <person name="Kwong W.K."/>
            <person name="Engel P."/>
            <person name="Koch H."/>
            <person name="Moran N.A."/>
        </authorList>
    </citation>
    <scope>NUCLEOTIDE SEQUENCE [LARGE SCALE GENOMIC DNA]</scope>
    <source>
        <strain evidence="5">wkB29</strain>
    </source>
</reference>